<dbReference type="GO" id="GO:0045004">
    <property type="term" value="P:DNA replication proofreading"/>
    <property type="evidence" value="ECO:0007669"/>
    <property type="project" value="TreeGrafter"/>
</dbReference>
<keyword evidence="1" id="KW-0862">Zinc</keyword>
<dbReference type="InterPro" id="IPR029703">
    <property type="entry name" value="POL2"/>
</dbReference>
<dbReference type="InterPro" id="IPR006133">
    <property type="entry name" value="DNA-dir_DNA_pol_B_exonuc"/>
</dbReference>
<proteinExistence type="inferred from homology"/>
<dbReference type="AlphaFoldDB" id="F2QLV9"/>
<dbReference type="PANTHER" id="PTHR10670">
    <property type="entry name" value="DNA POLYMERASE EPSILON CATALYTIC SUBUNIT A"/>
    <property type="match status" value="1"/>
</dbReference>
<keyword evidence="1" id="KW-0239">DNA-directed DNA polymerase</keyword>
<dbReference type="GO" id="GO:0008310">
    <property type="term" value="F:single-stranded DNA 3'-5' DNA exonuclease activity"/>
    <property type="evidence" value="ECO:0007669"/>
    <property type="project" value="TreeGrafter"/>
</dbReference>
<comment type="similarity">
    <text evidence="1">Belongs to the DNA polymerase type-B family.</text>
</comment>
<sequence>MSSKSQFKGSTSARFVKNSGNNSQPYQRRSEEELLSNFNNENAHTKLSLVQEADQIDSVFGFDRYESGPKKVGWLINMHTTTIPSEDLLQGYSGVDYYFLDEEGGGFKVTKQYDPYFFVICKKSYESEVEEYLRKQLEGLLKKASRVEKDDLSLPNHLIGLKRTLIQLSFHNISNLLEARRIIAPIVKQNQLFKEQRDVYNSDLNYNLLNEEEDLDFNTESKSKPLDIAHCLEDIREYDVPYHVRVSIDNNYRIGKWYTLEATDSAQVSFTEMKDKIAFADPVILAFDIETTKAPLKFPDSSIDQIMMISYMIDGEGFLITNREIINAEIEDFEYTPKPEYPGLFTIFNEPDEKALIERFFEHIREVRPTVIATFNGDFFDWPFVEKRAFFSWH</sequence>
<evidence type="ECO:0000313" key="4">
    <source>
        <dbReference type="EMBL" id="CCA36247.1"/>
    </source>
</evidence>
<dbReference type="PANTHER" id="PTHR10670:SF0">
    <property type="entry name" value="DNA POLYMERASE EPSILON CATALYTIC SUBUNIT A"/>
    <property type="match status" value="1"/>
</dbReference>
<evidence type="ECO:0000313" key="5">
    <source>
        <dbReference type="Proteomes" id="UP000006853"/>
    </source>
</evidence>
<evidence type="ECO:0000259" key="3">
    <source>
        <dbReference type="Pfam" id="PF03104"/>
    </source>
</evidence>
<evidence type="ECO:0000256" key="1">
    <source>
        <dbReference type="RuleBase" id="RU365029"/>
    </source>
</evidence>
<dbReference type="GO" id="GO:0006272">
    <property type="term" value="P:leading strand elongation"/>
    <property type="evidence" value="ECO:0007669"/>
    <property type="project" value="TreeGrafter"/>
</dbReference>
<keyword evidence="1" id="KW-0863">Zinc-finger</keyword>
<dbReference type="GO" id="GO:0000278">
    <property type="term" value="P:mitotic cell cycle"/>
    <property type="evidence" value="ECO:0007669"/>
    <property type="project" value="TreeGrafter"/>
</dbReference>
<name>F2QLV9_KOMPC</name>
<dbReference type="EMBL" id="FR839628">
    <property type="protein sequence ID" value="CCA36247.1"/>
    <property type="molecule type" value="Genomic_DNA"/>
</dbReference>
<reference evidence="4 5" key="3">
    <citation type="journal article" date="2016" name="FEMS Yeast Res.">
        <title>Curation of the genome annotation of Pichia pastoris (Komagataella phaffii) CBS7435 from gene level to protein function.</title>
        <authorList>
            <person name="Valli M."/>
            <person name="Tatto N.E."/>
            <person name="Peymann A."/>
            <person name="Gruber C."/>
            <person name="Landes N."/>
            <person name="Ekker H."/>
            <person name="Thallinger G.G."/>
            <person name="Mattanovich D."/>
            <person name="Gasser B."/>
            <person name="Graf A.B."/>
        </authorList>
    </citation>
    <scope>GENOME REANNOTATION</scope>
    <source>
        <strain evidence="4 5">ATCC 76273 / CBS 7435 / CECT 11047 / NRRL Y-11430 / Wegner 21-1</strain>
    </source>
</reference>
<dbReference type="InterPro" id="IPR036397">
    <property type="entry name" value="RNaseH_sf"/>
</dbReference>
<keyword evidence="1" id="KW-0539">Nucleus</keyword>
<dbReference type="GO" id="GO:0003887">
    <property type="term" value="F:DNA-directed DNA polymerase activity"/>
    <property type="evidence" value="ECO:0007669"/>
    <property type="project" value="UniProtKB-KW"/>
</dbReference>
<organism evidence="4 5">
    <name type="scientific">Komagataella phaffii (strain ATCC 76273 / CBS 7435 / CECT 11047 / NRRL Y-11430 / Wegner 21-1)</name>
    <name type="common">Yeast</name>
    <name type="synonym">Pichia pastoris</name>
    <dbReference type="NCBI Taxonomy" id="981350"/>
    <lineage>
        <taxon>Eukaryota</taxon>
        <taxon>Fungi</taxon>
        <taxon>Dikarya</taxon>
        <taxon>Ascomycota</taxon>
        <taxon>Saccharomycotina</taxon>
        <taxon>Pichiomycetes</taxon>
        <taxon>Pichiales</taxon>
        <taxon>Pichiaceae</taxon>
        <taxon>Komagataella</taxon>
    </lineage>
</organism>
<accession>F2QLV9</accession>
<dbReference type="GO" id="GO:0006297">
    <property type="term" value="P:nucleotide-excision repair, DNA gap filling"/>
    <property type="evidence" value="ECO:0007669"/>
    <property type="project" value="TreeGrafter"/>
</dbReference>
<keyword evidence="1" id="KW-0235">DNA replication</keyword>
<dbReference type="GO" id="GO:0003677">
    <property type="term" value="F:DNA binding"/>
    <property type="evidence" value="ECO:0007669"/>
    <property type="project" value="UniProtKB-KW"/>
</dbReference>
<gene>
    <name evidence="4" type="ordered locus">PP7435_Chr1-0080</name>
</gene>
<dbReference type="GO" id="GO:0006287">
    <property type="term" value="P:base-excision repair, gap-filling"/>
    <property type="evidence" value="ECO:0007669"/>
    <property type="project" value="TreeGrafter"/>
</dbReference>
<dbReference type="GO" id="GO:0051539">
    <property type="term" value="F:4 iron, 4 sulfur cluster binding"/>
    <property type="evidence" value="ECO:0007669"/>
    <property type="project" value="UniProtKB-KW"/>
</dbReference>
<dbReference type="Gene3D" id="3.30.420.10">
    <property type="entry name" value="Ribonuclease H-like superfamily/Ribonuclease H"/>
    <property type="match status" value="1"/>
</dbReference>
<keyword evidence="1" id="KW-0238">DNA-binding</keyword>
<dbReference type="HOGENOM" id="CLU_847577_0_0_1"/>
<keyword evidence="1" id="KW-0411">Iron-sulfur</keyword>
<keyword evidence="1" id="KW-0808">Transferase</keyword>
<dbReference type="GO" id="GO:0008270">
    <property type="term" value="F:zinc ion binding"/>
    <property type="evidence" value="ECO:0007669"/>
    <property type="project" value="UniProtKB-KW"/>
</dbReference>
<comment type="cofactor">
    <cofactor evidence="1">
        <name>[4Fe-4S] cluster</name>
        <dbReference type="ChEBI" id="CHEBI:49883"/>
    </cofactor>
</comment>
<dbReference type="Pfam" id="PF03104">
    <property type="entry name" value="DNA_pol_B_exo1"/>
    <property type="match status" value="1"/>
</dbReference>
<keyword evidence="1" id="KW-0408">Iron</keyword>
<dbReference type="InterPro" id="IPR012337">
    <property type="entry name" value="RNaseH-like_sf"/>
</dbReference>
<dbReference type="EC" id="2.7.7.7" evidence="1"/>
<dbReference type="SUPFAM" id="SSF53098">
    <property type="entry name" value="Ribonuclease H-like"/>
    <property type="match status" value="1"/>
</dbReference>
<comment type="function">
    <text evidence="1">DNA polymerase II participates in chromosomal DNA replication.</text>
</comment>
<protein>
    <recommendedName>
        <fullName evidence="1">DNA polymerase epsilon catalytic subunit</fullName>
        <ecNumber evidence="1">2.7.7.7</ecNumber>
    </recommendedName>
</protein>
<dbReference type="Proteomes" id="UP000006853">
    <property type="component" value="Chromosome 1"/>
</dbReference>
<feature type="domain" description="DNA-directed DNA polymerase family B exonuclease" evidence="3">
    <location>
        <begin position="234"/>
        <end position="389"/>
    </location>
</feature>
<evidence type="ECO:0000256" key="2">
    <source>
        <dbReference type="SAM" id="MobiDB-lite"/>
    </source>
</evidence>
<keyword evidence="5" id="KW-1185">Reference proteome</keyword>
<feature type="compositionally biased region" description="Polar residues" evidence="2">
    <location>
        <begin position="1"/>
        <end position="27"/>
    </location>
</feature>
<keyword evidence="1" id="KW-0004">4Fe-4S</keyword>
<feature type="region of interest" description="Disordered" evidence="2">
    <location>
        <begin position="1"/>
        <end position="32"/>
    </location>
</feature>
<dbReference type="Gene3D" id="3.30.342.10">
    <property type="entry name" value="DNA Polymerase, chain B, domain 1"/>
    <property type="match status" value="1"/>
</dbReference>
<comment type="catalytic activity">
    <reaction evidence="1">
        <text>DNA(n) + a 2'-deoxyribonucleoside 5'-triphosphate = DNA(n+1) + diphosphate</text>
        <dbReference type="Rhea" id="RHEA:22508"/>
        <dbReference type="Rhea" id="RHEA-COMP:17339"/>
        <dbReference type="Rhea" id="RHEA-COMP:17340"/>
        <dbReference type="ChEBI" id="CHEBI:33019"/>
        <dbReference type="ChEBI" id="CHEBI:61560"/>
        <dbReference type="ChEBI" id="CHEBI:173112"/>
        <dbReference type="EC" id="2.7.7.7"/>
    </reaction>
</comment>
<keyword evidence="1" id="KW-0548">Nucleotidyltransferase</keyword>
<dbReference type="GO" id="GO:0008622">
    <property type="term" value="C:epsilon DNA polymerase complex"/>
    <property type="evidence" value="ECO:0007669"/>
    <property type="project" value="InterPro"/>
</dbReference>
<keyword evidence="1" id="KW-0479">Metal-binding</keyword>
<reference evidence="4 5" key="1">
    <citation type="journal article" date="2011" name="J. Biotechnol.">
        <title>High-quality genome sequence of Pichia pastoris CBS7435.</title>
        <authorList>
            <person name="Kuberl A."/>
            <person name="Schneider J."/>
            <person name="Thallinger G.G."/>
            <person name="Anderl I."/>
            <person name="Wibberg D."/>
            <person name="Hajek T."/>
            <person name="Jaenicke S."/>
            <person name="Brinkrolf K."/>
            <person name="Goesmann A."/>
            <person name="Szczepanowski R."/>
            <person name="Puhler A."/>
            <person name="Schwab H."/>
            <person name="Glieder A."/>
            <person name="Pichler H."/>
        </authorList>
    </citation>
    <scope>NUCLEOTIDE SEQUENCE [LARGE SCALE GENOMIC DNA]</scope>
    <source>
        <strain evidence="5">ATCC 76273 / CBS 7435 / CECT 11047 / NRRL Y-11430 / Wegner 21-1</strain>
    </source>
</reference>
<comment type="subcellular location">
    <subcellularLocation>
        <location evidence="1">Nucleus</location>
    </subcellularLocation>
</comment>
<reference key="2">
    <citation type="submission" date="2011-04" db="EMBL/GenBank/DDBJ databases">
        <title>High-quality genome sequence of Pichia pastoris CBS 7435.</title>
        <authorList>
            <person name="Kueberl A."/>
            <person name="Schneider J."/>
            <person name="Thallinger G.G."/>
            <person name="Anderl I."/>
            <person name="Wibberg D."/>
            <person name="Hajek T."/>
            <person name="Jaenicke S."/>
            <person name="Brinkrolf K."/>
            <person name="Goesmann A."/>
            <person name="Szczepanowski R."/>
            <person name="Puehler A."/>
            <person name="Schwab H."/>
            <person name="Glieder A."/>
            <person name="Pichler H."/>
        </authorList>
    </citation>
    <scope>NUCLEOTIDE SEQUENCE</scope>
    <source>
        <strain>CBS 7435</strain>
    </source>
</reference>